<evidence type="ECO:0000313" key="2">
    <source>
        <dbReference type="EMBL" id="QDT53399.1"/>
    </source>
</evidence>
<dbReference type="Pfam" id="PF19571">
    <property type="entry name" value="ACT_8"/>
    <property type="match status" value="1"/>
</dbReference>
<feature type="domain" description="ACT" evidence="1">
    <location>
        <begin position="26"/>
        <end position="164"/>
    </location>
</feature>
<dbReference type="Proteomes" id="UP000315700">
    <property type="component" value="Chromosome"/>
</dbReference>
<dbReference type="PANTHER" id="PTHR40099">
    <property type="entry name" value="ACETOLACTATE SYNTHASE, SMALL SUBUNIT"/>
    <property type="match status" value="1"/>
</dbReference>
<protein>
    <recommendedName>
        <fullName evidence="1">ACT domain-containing protein</fullName>
    </recommendedName>
</protein>
<keyword evidence="3" id="KW-1185">Reference proteome</keyword>
<accession>A0A517SBA6</accession>
<dbReference type="AlphaFoldDB" id="A0A517SBA6"/>
<gene>
    <name evidence="2" type="ORF">Pan44_14160</name>
</gene>
<dbReference type="RefSeq" id="WP_145028588.1">
    <property type="nucleotide sequence ID" value="NZ_CP036271.1"/>
</dbReference>
<dbReference type="KEGG" id="ccos:Pan44_14160"/>
<reference evidence="2 3" key="1">
    <citation type="submission" date="2019-02" db="EMBL/GenBank/DDBJ databases">
        <title>Deep-cultivation of Planctomycetes and their phenomic and genomic characterization uncovers novel biology.</title>
        <authorList>
            <person name="Wiegand S."/>
            <person name="Jogler M."/>
            <person name="Boedeker C."/>
            <person name="Pinto D."/>
            <person name="Vollmers J."/>
            <person name="Rivas-Marin E."/>
            <person name="Kohn T."/>
            <person name="Peeters S.H."/>
            <person name="Heuer A."/>
            <person name="Rast P."/>
            <person name="Oberbeckmann S."/>
            <person name="Bunk B."/>
            <person name="Jeske O."/>
            <person name="Meyerdierks A."/>
            <person name="Storesund J.E."/>
            <person name="Kallscheuer N."/>
            <person name="Luecker S."/>
            <person name="Lage O.M."/>
            <person name="Pohl T."/>
            <person name="Merkel B.J."/>
            <person name="Hornburger P."/>
            <person name="Mueller R.-W."/>
            <person name="Bruemmer F."/>
            <person name="Labrenz M."/>
            <person name="Spormann A.M."/>
            <person name="Op den Camp H."/>
            <person name="Overmann J."/>
            <person name="Amann R."/>
            <person name="Jetten M.S.M."/>
            <person name="Mascher T."/>
            <person name="Medema M.H."/>
            <person name="Devos D.P."/>
            <person name="Kaster A.-K."/>
            <person name="Ovreas L."/>
            <person name="Rohde M."/>
            <person name="Galperin M.Y."/>
            <person name="Jogler C."/>
        </authorList>
    </citation>
    <scope>NUCLEOTIDE SEQUENCE [LARGE SCALE GENOMIC DNA]</scope>
    <source>
        <strain evidence="2 3">Pan44</strain>
    </source>
</reference>
<proteinExistence type="predicted"/>
<dbReference type="InterPro" id="IPR045739">
    <property type="entry name" value="ACT_dom_pair"/>
</dbReference>
<sequence length="168" mass="19113">MAHFEDTGEGEGTDASTMRGRGWPSIRQFCVFLENRVGRLHDLLRHLERHDLRVVGLSVVDSVDYCVIRIILHDVDRAREIFRLSKFTVIENDVLGVVLSDSGQPFIDIFLALMSAELNISYAYPILFRHDGRGAMALHVDNIDQASHVLEAKGHTLVREDDLLNDWM</sequence>
<dbReference type="OrthoDB" id="287144at2"/>
<dbReference type="SUPFAM" id="SSF55021">
    <property type="entry name" value="ACT-like"/>
    <property type="match status" value="1"/>
</dbReference>
<evidence type="ECO:0000259" key="1">
    <source>
        <dbReference type="Pfam" id="PF19571"/>
    </source>
</evidence>
<evidence type="ECO:0000313" key="3">
    <source>
        <dbReference type="Proteomes" id="UP000315700"/>
    </source>
</evidence>
<dbReference type="PANTHER" id="PTHR40099:SF1">
    <property type="entry name" value="ACETOLACTATE SYNTHASE, SMALL SUBUNIT"/>
    <property type="match status" value="1"/>
</dbReference>
<organism evidence="2 3">
    <name type="scientific">Caulifigura coniformis</name>
    <dbReference type="NCBI Taxonomy" id="2527983"/>
    <lineage>
        <taxon>Bacteria</taxon>
        <taxon>Pseudomonadati</taxon>
        <taxon>Planctomycetota</taxon>
        <taxon>Planctomycetia</taxon>
        <taxon>Planctomycetales</taxon>
        <taxon>Planctomycetaceae</taxon>
        <taxon>Caulifigura</taxon>
    </lineage>
</organism>
<dbReference type="Gene3D" id="3.30.2130.10">
    <property type="entry name" value="VC0802-like"/>
    <property type="match status" value="1"/>
</dbReference>
<dbReference type="InParanoid" id="A0A517SBA6"/>
<dbReference type="EMBL" id="CP036271">
    <property type="protein sequence ID" value="QDT53399.1"/>
    <property type="molecule type" value="Genomic_DNA"/>
</dbReference>
<name>A0A517SBA6_9PLAN</name>
<dbReference type="InterPro" id="IPR045865">
    <property type="entry name" value="ACT-like_dom_sf"/>
</dbReference>